<dbReference type="GeneID" id="119733769"/>
<name>A0A914AI49_PATMI</name>
<evidence type="ECO:0000313" key="1">
    <source>
        <dbReference type="EnsemblMetazoa" id="XP_038063064.1"/>
    </source>
</evidence>
<dbReference type="EnsemblMetazoa" id="XM_038207136.1">
    <property type="protein sequence ID" value="XP_038063064.1"/>
    <property type="gene ID" value="LOC119733769"/>
</dbReference>
<proteinExistence type="predicted"/>
<keyword evidence="2" id="KW-1185">Reference proteome</keyword>
<dbReference type="RefSeq" id="XP_038063064.1">
    <property type="nucleotide sequence ID" value="XM_038207136.1"/>
</dbReference>
<evidence type="ECO:0000313" key="2">
    <source>
        <dbReference type="Proteomes" id="UP000887568"/>
    </source>
</evidence>
<organism evidence="1 2">
    <name type="scientific">Patiria miniata</name>
    <name type="common">Bat star</name>
    <name type="synonym">Asterina miniata</name>
    <dbReference type="NCBI Taxonomy" id="46514"/>
    <lineage>
        <taxon>Eukaryota</taxon>
        <taxon>Metazoa</taxon>
        <taxon>Echinodermata</taxon>
        <taxon>Eleutherozoa</taxon>
        <taxon>Asterozoa</taxon>
        <taxon>Asteroidea</taxon>
        <taxon>Valvatacea</taxon>
        <taxon>Valvatida</taxon>
        <taxon>Asterinidae</taxon>
        <taxon>Patiria</taxon>
    </lineage>
</organism>
<protein>
    <submittedName>
        <fullName evidence="1">Uncharacterized protein</fullName>
    </submittedName>
</protein>
<dbReference type="Proteomes" id="UP000887568">
    <property type="component" value="Unplaced"/>
</dbReference>
<dbReference type="AlphaFoldDB" id="A0A914AI49"/>
<reference evidence="1" key="1">
    <citation type="submission" date="2022-11" db="UniProtKB">
        <authorList>
            <consortium name="EnsemblMetazoa"/>
        </authorList>
    </citation>
    <scope>IDENTIFICATION</scope>
</reference>
<sequence>MSAVNIKIITAAEERPKAMYIMRCITGDHQVKPLYMFHEAQAKFEVGNYYKLVGYTSFELANHESAIKVNAKTRIFHCQPFFIPAEIEEQFFHADPVSVEEALQLPPYRRASIKGILTYVSPVKEATGWKRKTLHLSQTSCPNKVVVNLWNHMSSTPVPPMRSMVEVTNVETSLYQGQISFNTTPETNIKEQLATDTKDINITAYCEERFNVTLLSDTDEEFYVPEQMLLDFANIKSLHNFQLPMCAQMTYNMTTKVVQSIKHITDDSEASTSKTTLAVD</sequence>
<accession>A0A914AI49</accession>